<proteinExistence type="predicted"/>
<name>A0A1H3F548_EUBBA</name>
<accession>A0A1H3F548</accession>
<organism evidence="1 2">
    <name type="scientific">Eubacterium barkeri</name>
    <name type="common">Clostridium barkeri</name>
    <dbReference type="NCBI Taxonomy" id="1528"/>
    <lineage>
        <taxon>Bacteria</taxon>
        <taxon>Bacillati</taxon>
        <taxon>Bacillota</taxon>
        <taxon>Clostridia</taxon>
        <taxon>Eubacteriales</taxon>
        <taxon>Eubacteriaceae</taxon>
        <taxon>Eubacterium</taxon>
    </lineage>
</organism>
<dbReference type="PIRSF" id="PIRSF028451">
    <property type="entry name" value="UCP028451"/>
    <property type="match status" value="1"/>
</dbReference>
<dbReference type="RefSeq" id="WP_090244764.1">
    <property type="nucleotide sequence ID" value="NZ_FNOU01000009.1"/>
</dbReference>
<evidence type="ECO:0000313" key="2">
    <source>
        <dbReference type="Proteomes" id="UP000199652"/>
    </source>
</evidence>
<dbReference type="Pfam" id="PF09365">
    <property type="entry name" value="DUF2461"/>
    <property type="match status" value="1"/>
</dbReference>
<dbReference type="InterPro" id="IPR015996">
    <property type="entry name" value="UCP028451"/>
</dbReference>
<sequence>MEMELVLDYLRDLAAHNNREWYQETRKRRMEACQAFEALISELMVSLRKEQGIIPLIEPKKLTFKMVRDTRFSHDKSPYNPVFRAHIGPMGKQPIPVGYFLMISPENQSFLGGGLFADLFKDATTMVRDAISSQGREWEDIITAPDFKAHFTVKGKALKRVPQGYDKDHPQGEYLKNKSWYLEYPVSDRQILKKDFIKMATDIFMKMQDFNDFLNRALEGFEMPTR</sequence>
<evidence type="ECO:0000313" key="1">
    <source>
        <dbReference type="EMBL" id="SDX85289.1"/>
    </source>
</evidence>
<dbReference type="AlphaFoldDB" id="A0A1H3F548"/>
<dbReference type="PANTHER" id="PTHR36452">
    <property type="entry name" value="CHROMOSOME 12, WHOLE GENOME SHOTGUN SEQUENCE"/>
    <property type="match status" value="1"/>
</dbReference>
<reference evidence="2" key="1">
    <citation type="submission" date="2016-10" db="EMBL/GenBank/DDBJ databases">
        <authorList>
            <person name="Varghese N."/>
            <person name="Submissions S."/>
        </authorList>
    </citation>
    <scope>NUCLEOTIDE SEQUENCE [LARGE SCALE GENOMIC DNA]</scope>
    <source>
        <strain evidence="2">VPI 5359</strain>
    </source>
</reference>
<protein>
    <submittedName>
        <fullName evidence="1">TIGR02453 family protein</fullName>
    </submittedName>
</protein>
<dbReference type="Proteomes" id="UP000199652">
    <property type="component" value="Unassembled WGS sequence"/>
</dbReference>
<dbReference type="NCBIfam" id="TIGR02453">
    <property type="entry name" value="TIGR02453 family protein"/>
    <property type="match status" value="1"/>
</dbReference>
<dbReference type="STRING" id="1528.SAMN04488579_1092"/>
<dbReference type="OrthoDB" id="9794241at2"/>
<keyword evidence="2" id="KW-1185">Reference proteome</keyword>
<gene>
    <name evidence="1" type="ORF">SAMN04488579_1092</name>
</gene>
<dbReference type="PANTHER" id="PTHR36452:SF1">
    <property type="entry name" value="DUF2461 DOMAIN-CONTAINING PROTEIN"/>
    <property type="match status" value="1"/>
</dbReference>
<dbReference type="InterPro" id="IPR012808">
    <property type="entry name" value="CHP02453"/>
</dbReference>
<dbReference type="EMBL" id="FNOU01000009">
    <property type="protein sequence ID" value="SDX85289.1"/>
    <property type="molecule type" value="Genomic_DNA"/>
</dbReference>